<dbReference type="PRINTS" id="PR00081">
    <property type="entry name" value="GDHRDH"/>
</dbReference>
<evidence type="ECO:0000256" key="2">
    <source>
        <dbReference type="ARBA" id="ARBA00023002"/>
    </source>
</evidence>
<dbReference type="InterPro" id="IPR036291">
    <property type="entry name" value="NAD(P)-bd_dom_sf"/>
</dbReference>
<proteinExistence type="inferred from homology"/>
<organism evidence="3 4">
    <name type="scientific">Streptomyces sp. 900105755</name>
    <dbReference type="NCBI Taxonomy" id="3154389"/>
    <lineage>
        <taxon>Bacteria</taxon>
        <taxon>Bacillati</taxon>
        <taxon>Actinomycetota</taxon>
        <taxon>Actinomycetes</taxon>
        <taxon>Kitasatosporales</taxon>
        <taxon>Streptomycetaceae</taxon>
        <taxon>Streptomyces</taxon>
    </lineage>
</organism>
<comment type="similarity">
    <text evidence="1">Belongs to the short-chain dehydrogenases/reductases (SDR) family.</text>
</comment>
<dbReference type="SUPFAM" id="SSF51735">
    <property type="entry name" value="NAD(P)-binding Rossmann-fold domains"/>
    <property type="match status" value="1"/>
</dbReference>
<dbReference type="RefSeq" id="WP_351960741.1">
    <property type="nucleotide sequence ID" value="NZ_JBEOZM010000022.1"/>
</dbReference>
<dbReference type="PRINTS" id="PR00080">
    <property type="entry name" value="SDRFAMILY"/>
</dbReference>
<dbReference type="EMBL" id="JBEOZM010000022">
    <property type="protein sequence ID" value="MER6272422.1"/>
    <property type="molecule type" value="Genomic_DNA"/>
</dbReference>
<keyword evidence="2" id="KW-0560">Oxidoreductase</keyword>
<dbReference type="PANTHER" id="PTHR42760">
    <property type="entry name" value="SHORT-CHAIN DEHYDROGENASES/REDUCTASES FAMILY MEMBER"/>
    <property type="match status" value="1"/>
</dbReference>
<name>A0ABV1TQW7_9ACTN</name>
<dbReference type="Pfam" id="PF13561">
    <property type="entry name" value="adh_short_C2"/>
    <property type="match status" value="1"/>
</dbReference>
<dbReference type="PANTHER" id="PTHR42760:SF115">
    <property type="entry name" value="3-OXOACYL-[ACYL-CARRIER-PROTEIN] REDUCTASE FABG"/>
    <property type="match status" value="1"/>
</dbReference>
<evidence type="ECO:0000313" key="3">
    <source>
        <dbReference type="EMBL" id="MER6272422.1"/>
    </source>
</evidence>
<evidence type="ECO:0000256" key="1">
    <source>
        <dbReference type="ARBA" id="ARBA00006484"/>
    </source>
</evidence>
<sequence>MTESPLRHTDERVAVVTGAGQGIGRAIAVALAARGVRVVVTDRNTETGTAVAKEVGGDFLPLDVSDPRAVAGAADEVVRRFDRVDVLVNNAGIAHEDAALDVSDDVWNSILAVDLTGTFVACREFGRHFVSRRSGSIVNISSIAAFIGSNPEYHVAYDVAKAGVAQLARSLAVEWAPYGVRVNAVAPGRTRTPILDTVGMDDPQRMTQWIGQIPMGRLLEAEEIATAVAFVALDGTAMTGQTLLVDGGQIAQ</sequence>
<evidence type="ECO:0000313" key="4">
    <source>
        <dbReference type="Proteomes" id="UP001490365"/>
    </source>
</evidence>
<comment type="caution">
    <text evidence="3">The sequence shown here is derived from an EMBL/GenBank/DDBJ whole genome shotgun (WGS) entry which is preliminary data.</text>
</comment>
<gene>
    <name evidence="3" type="ORF">ABT211_34855</name>
</gene>
<protein>
    <submittedName>
        <fullName evidence="3">SDR family oxidoreductase</fullName>
    </submittedName>
</protein>
<accession>A0ABV1TQW7</accession>
<dbReference type="Proteomes" id="UP001490365">
    <property type="component" value="Unassembled WGS sequence"/>
</dbReference>
<dbReference type="Gene3D" id="3.40.50.720">
    <property type="entry name" value="NAD(P)-binding Rossmann-like Domain"/>
    <property type="match status" value="1"/>
</dbReference>
<keyword evidence="4" id="KW-1185">Reference proteome</keyword>
<reference evidence="3 4" key="1">
    <citation type="submission" date="2024-06" db="EMBL/GenBank/DDBJ databases">
        <title>The Natural Products Discovery Center: Release of the First 8490 Sequenced Strains for Exploring Actinobacteria Biosynthetic Diversity.</title>
        <authorList>
            <person name="Kalkreuter E."/>
            <person name="Kautsar S.A."/>
            <person name="Yang D."/>
            <person name="Bader C.D."/>
            <person name="Teijaro C.N."/>
            <person name="Fluegel L."/>
            <person name="Davis C.M."/>
            <person name="Simpson J.R."/>
            <person name="Lauterbach L."/>
            <person name="Steele A.D."/>
            <person name="Gui C."/>
            <person name="Meng S."/>
            <person name="Li G."/>
            <person name="Viehrig K."/>
            <person name="Ye F."/>
            <person name="Su P."/>
            <person name="Kiefer A.F."/>
            <person name="Nichols A."/>
            <person name="Cepeda A.J."/>
            <person name="Yan W."/>
            <person name="Fan B."/>
            <person name="Jiang Y."/>
            <person name="Adhikari A."/>
            <person name="Zheng C.-J."/>
            <person name="Schuster L."/>
            <person name="Cowan T.M."/>
            <person name="Smanski M.J."/>
            <person name="Chevrette M.G."/>
            <person name="De Carvalho L.P.S."/>
            <person name="Shen B."/>
        </authorList>
    </citation>
    <scope>NUCLEOTIDE SEQUENCE [LARGE SCALE GENOMIC DNA]</scope>
    <source>
        <strain evidence="3 4">NPDC001694</strain>
    </source>
</reference>
<dbReference type="InterPro" id="IPR002347">
    <property type="entry name" value="SDR_fam"/>
</dbReference>